<dbReference type="Pfam" id="PF00486">
    <property type="entry name" value="Trans_reg_C"/>
    <property type="match status" value="1"/>
</dbReference>
<evidence type="ECO:0000259" key="4">
    <source>
        <dbReference type="PROSITE" id="PS51755"/>
    </source>
</evidence>
<organism evidence="5 6">
    <name type="scientific">Candidatus Dormiibacter inghamiae</name>
    <dbReference type="NCBI Taxonomy" id="3127013"/>
    <lineage>
        <taxon>Bacteria</taxon>
        <taxon>Bacillati</taxon>
        <taxon>Candidatus Dormiibacterota</taxon>
        <taxon>Candidatus Dormibacteria</taxon>
        <taxon>Candidatus Dormibacterales</taxon>
        <taxon>Candidatus Dormibacteraceae</taxon>
        <taxon>Candidatus Dormiibacter</taxon>
    </lineage>
</organism>
<dbReference type="GO" id="GO:0006355">
    <property type="term" value="P:regulation of DNA-templated transcription"/>
    <property type="evidence" value="ECO:0007669"/>
    <property type="project" value="InterPro"/>
</dbReference>
<dbReference type="InterPro" id="IPR016032">
    <property type="entry name" value="Sig_transdc_resp-reg_C-effctor"/>
</dbReference>
<protein>
    <submittedName>
        <fullName evidence="5">Winged helix-turn-helix transcriptional regulator</fullName>
    </submittedName>
</protein>
<proteinExistence type="predicted"/>
<evidence type="ECO:0000313" key="6">
    <source>
        <dbReference type="Proteomes" id="UP000620075"/>
    </source>
</evidence>
<name>A0A934KH58_9BACT</name>
<dbReference type="SMART" id="SM00862">
    <property type="entry name" value="Trans_reg_C"/>
    <property type="match status" value="1"/>
</dbReference>
<evidence type="ECO:0000313" key="5">
    <source>
        <dbReference type="EMBL" id="MBJ7602573.1"/>
    </source>
</evidence>
<dbReference type="RefSeq" id="WP_338177180.1">
    <property type="nucleotide sequence ID" value="NZ_JAEKNQ010000021.1"/>
</dbReference>
<dbReference type="CDD" id="cd00383">
    <property type="entry name" value="trans_reg_C"/>
    <property type="match status" value="1"/>
</dbReference>
<dbReference type="Gene3D" id="1.10.10.10">
    <property type="entry name" value="Winged helix-like DNA-binding domain superfamily/Winged helix DNA-binding domain"/>
    <property type="match status" value="1"/>
</dbReference>
<comment type="caution">
    <text evidence="5">The sequence shown here is derived from an EMBL/GenBank/DDBJ whole genome shotgun (WGS) entry which is preliminary data.</text>
</comment>
<dbReference type="GO" id="GO:0000160">
    <property type="term" value="P:phosphorelay signal transduction system"/>
    <property type="evidence" value="ECO:0007669"/>
    <property type="project" value="InterPro"/>
</dbReference>
<feature type="region of interest" description="Disordered" evidence="3">
    <location>
        <begin position="1"/>
        <end position="20"/>
    </location>
</feature>
<feature type="domain" description="OmpR/PhoB-type" evidence="4">
    <location>
        <begin position="1"/>
        <end position="95"/>
    </location>
</feature>
<dbReference type="Proteomes" id="UP000620075">
    <property type="component" value="Unassembled WGS sequence"/>
</dbReference>
<dbReference type="SUPFAM" id="SSF46894">
    <property type="entry name" value="C-terminal effector domain of the bipartite response regulators"/>
    <property type="match status" value="1"/>
</dbReference>
<dbReference type="InterPro" id="IPR036388">
    <property type="entry name" value="WH-like_DNA-bd_sf"/>
</dbReference>
<gene>
    <name evidence="5" type="ORF">JF888_05195</name>
</gene>
<evidence type="ECO:0000256" key="1">
    <source>
        <dbReference type="ARBA" id="ARBA00023125"/>
    </source>
</evidence>
<dbReference type="AlphaFoldDB" id="A0A934KH58"/>
<reference evidence="5 6" key="1">
    <citation type="submission" date="2020-10" db="EMBL/GenBank/DDBJ databases">
        <title>Ca. Dormibacterota MAGs.</title>
        <authorList>
            <person name="Montgomery K."/>
        </authorList>
    </citation>
    <scope>NUCLEOTIDE SEQUENCE [LARGE SCALE GENOMIC DNA]</scope>
    <source>
        <strain evidence="5">SC8811_S16_3</strain>
    </source>
</reference>
<sequence>MTRDSTSLVLDSGAHDGSLGGEPLLLSRREFDVLSLLVRSPGRTFTRDFLLDRAWGADYEGLDRAVDTQMMRLRRKLGDFGQRIEAVWGLGYRFR</sequence>
<dbReference type="PROSITE" id="PS51755">
    <property type="entry name" value="OMPR_PHOB"/>
    <property type="match status" value="1"/>
</dbReference>
<dbReference type="InterPro" id="IPR001867">
    <property type="entry name" value="OmpR/PhoB-type_DNA-bd"/>
</dbReference>
<dbReference type="EMBL" id="JAEKNQ010000021">
    <property type="protein sequence ID" value="MBJ7602573.1"/>
    <property type="molecule type" value="Genomic_DNA"/>
</dbReference>
<evidence type="ECO:0000256" key="2">
    <source>
        <dbReference type="PROSITE-ProRule" id="PRU01091"/>
    </source>
</evidence>
<accession>A0A934KH58</accession>
<keyword evidence="1 2" id="KW-0238">DNA-binding</keyword>
<feature type="DNA-binding region" description="OmpR/PhoB-type" evidence="2">
    <location>
        <begin position="1"/>
        <end position="95"/>
    </location>
</feature>
<evidence type="ECO:0000256" key="3">
    <source>
        <dbReference type="SAM" id="MobiDB-lite"/>
    </source>
</evidence>
<dbReference type="GO" id="GO:0003677">
    <property type="term" value="F:DNA binding"/>
    <property type="evidence" value="ECO:0007669"/>
    <property type="project" value="UniProtKB-UniRule"/>
</dbReference>